<evidence type="ECO:0000259" key="1">
    <source>
        <dbReference type="Pfam" id="PF01637"/>
    </source>
</evidence>
<dbReference type="OrthoDB" id="132045at2157"/>
<dbReference type="RefSeq" id="WP_211553653.1">
    <property type="nucleotide sequence ID" value="NZ_CP073695.1"/>
</dbReference>
<organism evidence="3 4">
    <name type="scientific">Halorubrum ruber</name>
    <dbReference type="NCBI Taxonomy" id="2982524"/>
    <lineage>
        <taxon>Archaea</taxon>
        <taxon>Methanobacteriati</taxon>
        <taxon>Methanobacteriota</taxon>
        <taxon>Stenosarchaea group</taxon>
        <taxon>Halobacteria</taxon>
        <taxon>Halobacteriales</taxon>
        <taxon>Haloferacaceae</taxon>
        <taxon>Halorubrum</taxon>
    </lineage>
</organism>
<accession>A0A8T8LLD5</accession>
<reference evidence="3 4" key="1">
    <citation type="submission" date="2021-03" db="EMBL/GenBank/DDBJ databases">
        <title>Halorubrum sodomense MBLA0099, Whole genome shotgun sequencing.</title>
        <authorList>
            <person name="Seo M.-J."/>
            <person name="Cho E.-S."/>
            <person name="Hwang C.Y."/>
        </authorList>
    </citation>
    <scope>NUCLEOTIDE SEQUENCE [LARGE SCALE GENOMIC DNA]</scope>
    <source>
        <strain evidence="3 4">MBLA0099</strain>
    </source>
</reference>
<dbReference type="InterPro" id="IPR027417">
    <property type="entry name" value="P-loop_NTPase"/>
</dbReference>
<evidence type="ECO:0000259" key="2">
    <source>
        <dbReference type="Pfam" id="PF03008"/>
    </source>
</evidence>
<dbReference type="KEGG" id="hss:J7656_14340"/>
<dbReference type="Pfam" id="PF03008">
    <property type="entry name" value="DUF234"/>
    <property type="match status" value="1"/>
</dbReference>
<dbReference type="GO" id="GO:0005524">
    <property type="term" value="F:ATP binding"/>
    <property type="evidence" value="ECO:0007669"/>
    <property type="project" value="UniProtKB-KW"/>
</dbReference>
<evidence type="ECO:0000313" key="3">
    <source>
        <dbReference type="EMBL" id="QUO47715.1"/>
    </source>
</evidence>
<keyword evidence="4" id="KW-1185">Reference proteome</keyword>
<feature type="domain" description="DUF234" evidence="2">
    <location>
        <begin position="313"/>
        <end position="399"/>
    </location>
</feature>
<keyword evidence="3" id="KW-0067">ATP-binding</keyword>
<dbReference type="EMBL" id="CP073695">
    <property type="protein sequence ID" value="QUO47715.1"/>
    <property type="molecule type" value="Genomic_DNA"/>
</dbReference>
<dbReference type="AlphaFoldDB" id="A0A8T8LLD5"/>
<keyword evidence="3" id="KW-0547">Nucleotide-binding</keyword>
<evidence type="ECO:0000313" key="4">
    <source>
        <dbReference type="Proteomes" id="UP000679341"/>
    </source>
</evidence>
<dbReference type="Pfam" id="PF01637">
    <property type="entry name" value="ATPase_2"/>
    <property type="match status" value="1"/>
</dbReference>
<dbReference type="PANTHER" id="PTHR34704:SF1">
    <property type="entry name" value="ATPASE"/>
    <property type="match status" value="1"/>
</dbReference>
<dbReference type="SUPFAM" id="SSF52540">
    <property type="entry name" value="P-loop containing nucleoside triphosphate hydrolases"/>
    <property type="match status" value="1"/>
</dbReference>
<dbReference type="InterPro" id="IPR011579">
    <property type="entry name" value="ATPase_dom"/>
</dbReference>
<dbReference type="Proteomes" id="UP000679341">
    <property type="component" value="Chromosome"/>
</dbReference>
<gene>
    <name evidence="3" type="ORF">J7656_14340</name>
</gene>
<dbReference type="PANTHER" id="PTHR34704">
    <property type="entry name" value="ATPASE"/>
    <property type="match status" value="1"/>
</dbReference>
<name>A0A8T8LLD5_9EURY</name>
<dbReference type="Gene3D" id="3.40.50.300">
    <property type="entry name" value="P-loop containing nucleotide triphosphate hydrolases"/>
    <property type="match status" value="1"/>
</dbReference>
<sequence>MDQFVNRVEELDRLQTLYESDAAELAVIYGRRQIGKSELVRRSIADRDDAVYYQAVQGTATTQRRRFVEAAAATYPEITEIKEEWEPLLKHLTERDAVIVIDEFPYLIESNEGLPSVIQHLWDTAVDESRATLVLTGSAIGMIHTHVLDGGAPLYGRVSQTPNGRLELTQLPFSGIHEFVPTYDSEERVFVYGVFGGTPRYLSPLDPSRSLGENITRLLYDPDGPLHDEPETVLQMELNEVNTYFSVLESMASGNRHRNEIAQGAGIASTNTSYYFDRLETLRIIEKHHPALSDPARSKRTRYRIRDPVFRFYFRYLYGREGQYELYGENGYADLIEPELPDFVSETFESLCHQAVPALYSDYQLTRVPTQWWYKSREIDVVAPTDESTLIAGEAKFTSTPLGYDVLSDLEDDVEHVDWTPTGGGEPTYEFALFSRSGFKPSVEEAADERDDLRLFDLSDVVAVLENGTSPR</sequence>
<proteinExistence type="predicted"/>
<feature type="domain" description="ATPase" evidence="1">
    <location>
        <begin position="4"/>
        <end position="203"/>
    </location>
</feature>
<dbReference type="GeneID" id="64828742"/>
<dbReference type="InterPro" id="IPR004256">
    <property type="entry name" value="DUF234"/>
</dbReference>
<dbReference type="InterPro" id="IPR036390">
    <property type="entry name" value="WH_DNA-bd_sf"/>
</dbReference>
<dbReference type="SUPFAM" id="SSF46785">
    <property type="entry name" value="Winged helix' DNA-binding domain"/>
    <property type="match status" value="1"/>
</dbReference>
<protein>
    <submittedName>
        <fullName evidence="3">ATP-binding protein</fullName>
    </submittedName>
</protein>